<dbReference type="Pfam" id="PF11181">
    <property type="entry name" value="YflT"/>
    <property type="match status" value="1"/>
</dbReference>
<evidence type="ECO:0000313" key="3">
    <source>
        <dbReference type="EMBL" id="AOY56312.1"/>
    </source>
</evidence>
<feature type="domain" description="General stress protein 17M-like" evidence="2">
    <location>
        <begin position="17"/>
        <end position="85"/>
    </location>
</feature>
<dbReference type="OrthoDB" id="3381462at2"/>
<keyword evidence="1" id="KW-0812">Transmembrane</keyword>
<organism evidence="3 4">
    <name type="scientific">Candidatus Rhodoluna planktonica</name>
    <dbReference type="NCBI Taxonomy" id="535712"/>
    <lineage>
        <taxon>Bacteria</taxon>
        <taxon>Bacillati</taxon>
        <taxon>Actinomycetota</taxon>
        <taxon>Actinomycetes</taxon>
        <taxon>Micrococcales</taxon>
        <taxon>Microbacteriaceae</taxon>
        <taxon>Luna cluster</taxon>
        <taxon>Luna-1 subcluster</taxon>
        <taxon>Rhodoluna</taxon>
    </lineage>
</organism>
<dbReference type="EMBL" id="CP015208">
    <property type="protein sequence ID" value="AOY56312.1"/>
    <property type="molecule type" value="Genomic_DNA"/>
</dbReference>
<evidence type="ECO:0000313" key="4">
    <source>
        <dbReference type="Proteomes" id="UP000243784"/>
    </source>
</evidence>
<evidence type="ECO:0000259" key="2">
    <source>
        <dbReference type="Pfam" id="PF11181"/>
    </source>
</evidence>
<dbReference type="AlphaFoldDB" id="A0A1D9DZQ8"/>
<dbReference type="Proteomes" id="UP000243784">
    <property type="component" value="Chromosome"/>
</dbReference>
<feature type="transmembrane region" description="Helical" evidence="1">
    <location>
        <begin position="67"/>
        <end position="86"/>
    </location>
</feature>
<sequence length="162" mass="17016">MNKRSPNQPAAALPTGEVIAEFSDYAAAVAYVDKLIKQEFPAGAIAIVGKDLRTVERVRGKLSYARLAVAGASTGAWLGLIIGILFTSDPTASASVALQGVMQAVIMGAGIGMLFNVVRFSLTKNKRSWISQSQVVAANYQVQVPTDMANDAKAKASATETI</sequence>
<protein>
    <recommendedName>
        <fullName evidence="2">General stress protein 17M-like domain-containing protein</fullName>
    </recommendedName>
</protein>
<keyword evidence="1" id="KW-1133">Transmembrane helix</keyword>
<dbReference type="InterPro" id="IPR025889">
    <property type="entry name" value="GSP17M-like_dom"/>
</dbReference>
<name>A0A1D9DZQ8_9MICO</name>
<accession>A0A1D9DZQ8</accession>
<feature type="transmembrane region" description="Helical" evidence="1">
    <location>
        <begin position="98"/>
        <end position="118"/>
    </location>
</feature>
<gene>
    <name evidence="3" type="ORF">A4Z71_04970</name>
</gene>
<dbReference type="KEGG" id="rpla:A4Z71_04970"/>
<proteinExistence type="predicted"/>
<dbReference type="STRING" id="535712.A4Z71_04970"/>
<reference evidence="3 4" key="1">
    <citation type="journal article" date="2016" name="Biochim. Biophys. Acta">
        <title>Photochemical characterization of actinorhodopsin and its functional existence in the natural host.</title>
        <authorList>
            <person name="Nakamura S."/>
            <person name="Kikukawa T."/>
            <person name="Tamogami J."/>
            <person name="Kamiya M."/>
            <person name="Aizawa T."/>
            <person name="Hahn M.W."/>
            <person name="Ihara K."/>
            <person name="Kamo N."/>
            <person name="Demura M."/>
        </authorList>
    </citation>
    <scope>NUCLEOTIDE SEQUENCE [LARGE SCALE GENOMIC DNA]</scope>
    <source>
        <strain evidence="3 4">MWH-Dar1</strain>
    </source>
</reference>
<keyword evidence="1" id="KW-0472">Membrane</keyword>
<evidence type="ECO:0000256" key="1">
    <source>
        <dbReference type="SAM" id="Phobius"/>
    </source>
</evidence>
<dbReference type="RefSeq" id="WP_084028431.1">
    <property type="nucleotide sequence ID" value="NZ_CP015208.1"/>
</dbReference>
<keyword evidence="4" id="KW-1185">Reference proteome</keyword>